<sequence length="341" mass="36486">MSIDPEPSFVATDDNPPPDGLALSWLETGDGARLRCAVVPATGPARGTITLLQGRNEALEKYFETMRDLSARGFCVATFDWRGQGGSGRLSRFASVGHLPRFGLLVEDLDRFLREVAWVRCPGPHAVVAHSMGGLVALAAMPLLEPQVERLVLTAPLVALPGSAGLHRFYAAAAGLLHVAGLGHLPVRRAARAGPGTTLAGNPLTHDARRFLRNRAIEAAAPNLVVHSFSASWLRAMLRTARRFERSDTIAAMALPTLVITAGADRVVPSGASARLAWRMRTGHHLGVPGARHELLQEADRFREPVLAAIESFVGSSLPRREAEETPTQARAAESETIAAP</sequence>
<comment type="caution">
    <text evidence="3">The sequence shown here is derived from an EMBL/GenBank/DDBJ whole genome shotgun (WGS) entry which is preliminary data.</text>
</comment>
<evidence type="ECO:0000313" key="3">
    <source>
        <dbReference type="EMBL" id="MBB3999837.1"/>
    </source>
</evidence>
<evidence type="ECO:0000259" key="2">
    <source>
        <dbReference type="Pfam" id="PF12146"/>
    </source>
</evidence>
<evidence type="ECO:0000313" key="4">
    <source>
        <dbReference type="Proteomes" id="UP000542776"/>
    </source>
</evidence>
<dbReference type="InterPro" id="IPR051044">
    <property type="entry name" value="MAG_DAG_Lipase"/>
</dbReference>
<dbReference type="AlphaFoldDB" id="A0A7W6MLI6"/>
<reference evidence="3 4" key="1">
    <citation type="submission" date="2020-08" db="EMBL/GenBank/DDBJ databases">
        <title>Genomic Encyclopedia of Type Strains, Phase IV (KMG-IV): sequencing the most valuable type-strain genomes for metagenomic binning, comparative biology and taxonomic classification.</title>
        <authorList>
            <person name="Goeker M."/>
        </authorList>
    </citation>
    <scope>NUCLEOTIDE SEQUENCE [LARGE SCALE GENOMIC DNA]</scope>
    <source>
        <strain evidence="3 4">DSM 102238</strain>
    </source>
</reference>
<proteinExistence type="predicted"/>
<feature type="region of interest" description="Disordered" evidence="1">
    <location>
        <begin position="318"/>
        <end position="341"/>
    </location>
</feature>
<dbReference type="Gene3D" id="3.40.50.1820">
    <property type="entry name" value="alpha/beta hydrolase"/>
    <property type="match status" value="1"/>
</dbReference>
<feature type="domain" description="Serine aminopeptidase S33" evidence="2">
    <location>
        <begin position="44"/>
        <end position="300"/>
    </location>
</feature>
<accession>A0A7W6MLI6</accession>
<dbReference type="Proteomes" id="UP000542776">
    <property type="component" value="Unassembled WGS sequence"/>
</dbReference>
<dbReference type="InterPro" id="IPR029058">
    <property type="entry name" value="AB_hydrolase_fold"/>
</dbReference>
<dbReference type="EMBL" id="JACIEK010000012">
    <property type="protein sequence ID" value="MBB3999837.1"/>
    <property type="molecule type" value="Genomic_DNA"/>
</dbReference>
<dbReference type="PANTHER" id="PTHR11614">
    <property type="entry name" value="PHOSPHOLIPASE-RELATED"/>
    <property type="match status" value="1"/>
</dbReference>
<gene>
    <name evidence="3" type="ORF">GGR04_003707</name>
</gene>
<keyword evidence="4" id="KW-1185">Reference proteome</keyword>
<dbReference type="Pfam" id="PF12146">
    <property type="entry name" value="Hydrolase_4"/>
    <property type="match status" value="1"/>
</dbReference>
<keyword evidence="3" id="KW-0378">Hydrolase</keyword>
<name>A0A7W6MLI6_9HYPH</name>
<dbReference type="GO" id="GO:0004622">
    <property type="term" value="F:phosphatidylcholine lysophospholipase activity"/>
    <property type="evidence" value="ECO:0007669"/>
    <property type="project" value="UniProtKB-EC"/>
</dbReference>
<dbReference type="EC" id="3.1.1.5" evidence="3"/>
<organism evidence="3 4">
    <name type="scientific">Aureimonas pseudogalii</name>
    <dbReference type="NCBI Taxonomy" id="1744844"/>
    <lineage>
        <taxon>Bacteria</taxon>
        <taxon>Pseudomonadati</taxon>
        <taxon>Pseudomonadota</taxon>
        <taxon>Alphaproteobacteria</taxon>
        <taxon>Hyphomicrobiales</taxon>
        <taxon>Aurantimonadaceae</taxon>
        <taxon>Aureimonas</taxon>
    </lineage>
</organism>
<protein>
    <submittedName>
        <fullName evidence="3">Lysophospholipase</fullName>
        <ecNumber evidence="3">3.1.1.5</ecNumber>
    </submittedName>
</protein>
<dbReference type="SUPFAM" id="SSF53474">
    <property type="entry name" value="alpha/beta-Hydrolases"/>
    <property type="match status" value="1"/>
</dbReference>
<dbReference type="RefSeq" id="WP_183201340.1">
    <property type="nucleotide sequence ID" value="NZ_JACIEK010000012.1"/>
</dbReference>
<evidence type="ECO:0000256" key="1">
    <source>
        <dbReference type="SAM" id="MobiDB-lite"/>
    </source>
</evidence>
<dbReference type="InterPro" id="IPR022742">
    <property type="entry name" value="Hydrolase_4"/>
</dbReference>